<keyword evidence="3" id="KW-1185">Reference proteome</keyword>
<feature type="region of interest" description="Disordered" evidence="1">
    <location>
        <begin position="1"/>
        <end position="30"/>
    </location>
</feature>
<dbReference type="Proteomes" id="UP000031364">
    <property type="component" value="Unassembled WGS sequence"/>
</dbReference>
<protein>
    <recommendedName>
        <fullName evidence="4">LysR substrate-binding domain-containing protein</fullName>
    </recommendedName>
</protein>
<gene>
    <name evidence="2" type="ORF">FG87_05125</name>
</gene>
<evidence type="ECO:0008006" key="4">
    <source>
        <dbReference type="Google" id="ProtNLM"/>
    </source>
</evidence>
<dbReference type="RefSeq" id="WP_052280237.1">
    <property type="nucleotide sequence ID" value="NZ_BDCI01000041.1"/>
</dbReference>
<evidence type="ECO:0000313" key="2">
    <source>
        <dbReference type="EMBL" id="KIA65849.1"/>
    </source>
</evidence>
<comment type="caution">
    <text evidence="2">The sequence shown here is derived from an EMBL/GenBank/DDBJ whole genome shotgun (WGS) entry which is preliminary data.</text>
</comment>
<organism evidence="2 3">
    <name type="scientific">Nocardia vulneris</name>
    <dbReference type="NCBI Taxonomy" id="1141657"/>
    <lineage>
        <taxon>Bacteria</taxon>
        <taxon>Bacillati</taxon>
        <taxon>Actinomycetota</taxon>
        <taxon>Actinomycetes</taxon>
        <taxon>Mycobacteriales</taxon>
        <taxon>Nocardiaceae</taxon>
        <taxon>Nocardia</taxon>
    </lineage>
</organism>
<accession>A0ABR4ZKW5</accession>
<evidence type="ECO:0000256" key="1">
    <source>
        <dbReference type="SAM" id="MobiDB-lite"/>
    </source>
</evidence>
<sequence length="105" mass="11020">MARTGPAAEWDSFWRVDPRPDGTSAPDGPLAGHIEDVFELIAPGQAVAILPAGLRDEGTRPDLISIPLHGVEPAQVVLATRAGDSAHLVAAFRRSAQTLLTEASC</sequence>
<dbReference type="EMBL" id="JNFP01000005">
    <property type="protein sequence ID" value="KIA65849.1"/>
    <property type="molecule type" value="Genomic_DNA"/>
</dbReference>
<reference evidence="2 3" key="1">
    <citation type="journal article" date="2014" name="Int. J. Syst. Evol. Microbiol.">
        <title>Nocardia vulneris sp. nov., isolated from wounds of human patients in North America.</title>
        <authorList>
            <person name="Lasker B.A."/>
            <person name="Bell M."/>
            <person name="Klenk H.P."/>
            <person name="Sproer C."/>
            <person name="Schumann C."/>
            <person name="Schumann P."/>
            <person name="Brown J.M."/>
        </authorList>
    </citation>
    <scope>NUCLEOTIDE SEQUENCE [LARGE SCALE GENOMIC DNA]</scope>
    <source>
        <strain evidence="2 3">W9851</strain>
    </source>
</reference>
<proteinExistence type="predicted"/>
<evidence type="ECO:0000313" key="3">
    <source>
        <dbReference type="Proteomes" id="UP000031364"/>
    </source>
</evidence>
<name>A0ABR4ZKW5_9NOCA</name>